<proteinExistence type="predicted"/>
<comment type="caution">
    <text evidence="2">The sequence shown here is derived from an EMBL/GenBank/DDBJ whole genome shotgun (WGS) entry which is preliminary data.</text>
</comment>
<feature type="non-terminal residue" evidence="2">
    <location>
        <position position="242"/>
    </location>
</feature>
<dbReference type="AlphaFoldDB" id="X0S1T3"/>
<gene>
    <name evidence="2" type="ORF">S01H1_04983</name>
</gene>
<organism evidence="2">
    <name type="scientific">marine sediment metagenome</name>
    <dbReference type="NCBI Taxonomy" id="412755"/>
    <lineage>
        <taxon>unclassified sequences</taxon>
        <taxon>metagenomes</taxon>
        <taxon>ecological metagenomes</taxon>
    </lineage>
</organism>
<accession>X0S1T3</accession>
<sequence length="242" mass="27702">MNSLDIDFLKRQAIPIEMGGLLQKLGEYKGRQDLSQHQAPQVLATLKQTAIIESTESSNRIEGVTVPSKRFKELMAHPSKPKDRSEAEILGYREALSKIHTTPEAFTVCEKTILGLHRQIYSRTDVPAGQWKKRDNTIEERLPDGRWITRFVPVSASKTPGYMKELCICFNRLMDRRQVSPIILISAFVFDFLCVHPFSDGNGRVSRLLTVLMLHQADYTVGRYISIERLIEESKETYYEAL</sequence>
<evidence type="ECO:0000259" key="1">
    <source>
        <dbReference type="PROSITE" id="PS51459"/>
    </source>
</evidence>
<feature type="domain" description="Fido" evidence="1">
    <location>
        <begin position="108"/>
        <end position="242"/>
    </location>
</feature>
<name>X0S1T3_9ZZZZ</name>
<dbReference type="PROSITE" id="PS51459">
    <property type="entry name" value="FIDO"/>
    <property type="match status" value="1"/>
</dbReference>
<dbReference type="PANTHER" id="PTHR13504:SF38">
    <property type="entry name" value="FIDO DOMAIN-CONTAINING PROTEIN"/>
    <property type="match status" value="1"/>
</dbReference>
<dbReference type="InterPro" id="IPR003812">
    <property type="entry name" value="Fido"/>
</dbReference>
<dbReference type="InterPro" id="IPR040198">
    <property type="entry name" value="Fido_containing"/>
</dbReference>
<protein>
    <recommendedName>
        <fullName evidence="1">Fido domain-containing protein</fullName>
    </recommendedName>
</protein>
<reference evidence="2" key="1">
    <citation type="journal article" date="2014" name="Front. Microbiol.">
        <title>High frequency of phylogenetically diverse reductive dehalogenase-homologous genes in deep subseafloor sedimentary metagenomes.</title>
        <authorList>
            <person name="Kawai M."/>
            <person name="Futagami T."/>
            <person name="Toyoda A."/>
            <person name="Takaki Y."/>
            <person name="Nishi S."/>
            <person name="Hori S."/>
            <person name="Arai W."/>
            <person name="Tsubouchi T."/>
            <person name="Morono Y."/>
            <person name="Uchiyama I."/>
            <person name="Ito T."/>
            <person name="Fujiyama A."/>
            <person name="Inagaki F."/>
            <person name="Takami H."/>
        </authorList>
    </citation>
    <scope>NUCLEOTIDE SEQUENCE</scope>
    <source>
        <strain evidence="2">Expedition CK06-06</strain>
    </source>
</reference>
<dbReference type="SUPFAM" id="SSF140931">
    <property type="entry name" value="Fic-like"/>
    <property type="match status" value="1"/>
</dbReference>
<dbReference type="PANTHER" id="PTHR13504">
    <property type="entry name" value="FIDO DOMAIN-CONTAINING PROTEIN DDB_G0283145"/>
    <property type="match status" value="1"/>
</dbReference>
<dbReference type="InterPro" id="IPR036597">
    <property type="entry name" value="Fido-like_dom_sf"/>
</dbReference>
<dbReference type="EMBL" id="BARS01002602">
    <property type="protein sequence ID" value="GAF69917.1"/>
    <property type="molecule type" value="Genomic_DNA"/>
</dbReference>
<dbReference type="Pfam" id="PF02661">
    <property type="entry name" value="Fic"/>
    <property type="match status" value="1"/>
</dbReference>
<evidence type="ECO:0000313" key="2">
    <source>
        <dbReference type="EMBL" id="GAF69917.1"/>
    </source>
</evidence>
<dbReference type="Gene3D" id="1.10.3290.10">
    <property type="entry name" value="Fido-like domain"/>
    <property type="match status" value="1"/>
</dbReference>